<feature type="compositionally biased region" description="Low complexity" evidence="1">
    <location>
        <begin position="433"/>
        <end position="454"/>
    </location>
</feature>
<name>A0AAD6YFL7_9AGAR</name>
<comment type="caution">
    <text evidence="2">The sequence shown here is derived from an EMBL/GenBank/DDBJ whole genome shotgun (WGS) entry which is preliminary data.</text>
</comment>
<feature type="compositionally biased region" description="Acidic residues" evidence="1">
    <location>
        <begin position="219"/>
        <end position="232"/>
    </location>
</feature>
<gene>
    <name evidence="2" type="ORF">GGX14DRAFT_602589</name>
</gene>
<dbReference type="AlphaFoldDB" id="A0AAD6YFL7"/>
<sequence>MNGGKLAVVRDHHNPRASFVGAALVKYTVQTPFNVPIPFDLVQTPWVESPMESQTNLSAGSYGLMNSFANSDPARSISSLAEMLDMRCSSATTESASVYLLVSNARSLGGDLAEEDAGSRRSSWRTGAQARWARRNRLTSWWGRRRARRWGIRTERYVSEFWCNFAAFCVYSCLTAGGSLPHCALWRAPLLPSPTFASGLSLEVSAGPMSSSRSSDGPPVDDSDWYDPEESERDLPHPKYWSLEDQEVIVGIKQREAPISLSTLCGTYRWFYEFPDPGTTDPVDVVYPESSSKAQAPGHLTITCPAGKKPTLKNITGTVVHFGKEARFAGIRRAKDRDKQLVDNHWEFVSFKWKADYGDNQDDGNSLFALAVDDDSGEPFVMFRYASPGRVGDTYLDIAAKKERRRRGASGCSLSSAEMARLGMDASYPEVRATALAAEAAGTESSDGSEPQSSSEEESESPTETRSTGKRKISDDERQSRSKKRKST</sequence>
<feature type="region of interest" description="Disordered" evidence="1">
    <location>
        <begin position="433"/>
        <end position="488"/>
    </location>
</feature>
<organism evidence="2 3">
    <name type="scientific">Mycena pura</name>
    <dbReference type="NCBI Taxonomy" id="153505"/>
    <lineage>
        <taxon>Eukaryota</taxon>
        <taxon>Fungi</taxon>
        <taxon>Dikarya</taxon>
        <taxon>Basidiomycota</taxon>
        <taxon>Agaricomycotina</taxon>
        <taxon>Agaricomycetes</taxon>
        <taxon>Agaricomycetidae</taxon>
        <taxon>Agaricales</taxon>
        <taxon>Marasmiineae</taxon>
        <taxon>Mycenaceae</taxon>
        <taxon>Mycena</taxon>
    </lineage>
</organism>
<keyword evidence="3" id="KW-1185">Reference proteome</keyword>
<dbReference type="Proteomes" id="UP001219525">
    <property type="component" value="Unassembled WGS sequence"/>
</dbReference>
<dbReference type="EMBL" id="JARJCW010000014">
    <property type="protein sequence ID" value="KAJ7217208.1"/>
    <property type="molecule type" value="Genomic_DNA"/>
</dbReference>
<evidence type="ECO:0000313" key="2">
    <source>
        <dbReference type="EMBL" id="KAJ7217208.1"/>
    </source>
</evidence>
<protein>
    <submittedName>
        <fullName evidence="2">Uncharacterized protein</fullName>
    </submittedName>
</protein>
<proteinExistence type="predicted"/>
<evidence type="ECO:0000313" key="3">
    <source>
        <dbReference type="Proteomes" id="UP001219525"/>
    </source>
</evidence>
<evidence type="ECO:0000256" key="1">
    <source>
        <dbReference type="SAM" id="MobiDB-lite"/>
    </source>
</evidence>
<feature type="region of interest" description="Disordered" evidence="1">
    <location>
        <begin position="207"/>
        <end position="237"/>
    </location>
</feature>
<accession>A0AAD6YFL7</accession>
<reference evidence="2" key="1">
    <citation type="submission" date="2023-03" db="EMBL/GenBank/DDBJ databases">
        <title>Massive genome expansion in bonnet fungi (Mycena s.s.) driven by repeated elements and novel gene families across ecological guilds.</title>
        <authorList>
            <consortium name="Lawrence Berkeley National Laboratory"/>
            <person name="Harder C.B."/>
            <person name="Miyauchi S."/>
            <person name="Viragh M."/>
            <person name="Kuo A."/>
            <person name="Thoen E."/>
            <person name="Andreopoulos B."/>
            <person name="Lu D."/>
            <person name="Skrede I."/>
            <person name="Drula E."/>
            <person name="Henrissat B."/>
            <person name="Morin E."/>
            <person name="Kohler A."/>
            <person name="Barry K."/>
            <person name="LaButti K."/>
            <person name="Morin E."/>
            <person name="Salamov A."/>
            <person name="Lipzen A."/>
            <person name="Mereny Z."/>
            <person name="Hegedus B."/>
            <person name="Baldrian P."/>
            <person name="Stursova M."/>
            <person name="Weitz H."/>
            <person name="Taylor A."/>
            <person name="Grigoriev I.V."/>
            <person name="Nagy L.G."/>
            <person name="Martin F."/>
            <person name="Kauserud H."/>
        </authorList>
    </citation>
    <scope>NUCLEOTIDE SEQUENCE</scope>
    <source>
        <strain evidence="2">9144</strain>
    </source>
</reference>